<dbReference type="InterPro" id="IPR051676">
    <property type="entry name" value="UPF0053_domain"/>
</dbReference>
<dbReference type="InterPro" id="IPR016169">
    <property type="entry name" value="FAD-bd_PCMH_sub2"/>
</dbReference>
<keyword evidence="5" id="KW-1133">Transmembrane helix</keyword>
<feature type="transmembrane region" description="Helical" evidence="5">
    <location>
        <begin position="6"/>
        <end position="30"/>
    </location>
</feature>
<evidence type="ECO:0000313" key="7">
    <source>
        <dbReference type="EMBL" id="NYI41067.1"/>
    </source>
</evidence>
<evidence type="ECO:0000256" key="4">
    <source>
        <dbReference type="SAM" id="MobiDB-lite"/>
    </source>
</evidence>
<evidence type="ECO:0000313" key="8">
    <source>
        <dbReference type="Proteomes" id="UP000547973"/>
    </source>
</evidence>
<name>A0A7Y9Z935_9MICO</name>
<dbReference type="SMART" id="SM00116">
    <property type="entry name" value="CBS"/>
    <property type="match status" value="2"/>
</dbReference>
<protein>
    <submittedName>
        <fullName evidence="7">CBS domain containing-hemolysin-like protein</fullName>
    </submittedName>
</protein>
<dbReference type="PROSITE" id="PS51371">
    <property type="entry name" value="CBS"/>
    <property type="match status" value="2"/>
</dbReference>
<dbReference type="InterPro" id="IPR044751">
    <property type="entry name" value="Ion_transp-like_CBS"/>
</dbReference>
<dbReference type="SUPFAM" id="SSF56176">
    <property type="entry name" value="FAD-binding/transporter-associated domain-like"/>
    <property type="match status" value="1"/>
</dbReference>
<sequence>MSGTAVALLVSFGVASLIGAAVMHAIVAAFEQLPYARERVMAEAKRQDGRPTSAARLARDAHQTSNAASVVYASLEAVALVAWSVLAWTWGVELSWPGWVVALITMALAAAYSLLLVRAGPRQLGRSHPEDSLKVLAPLGVALIALSTPIRRIVPALQIRALSEAEDLVEQAQGALEDEDAELLRGVVNLGDTLTREVMVPRTDMITIATGATARKAMLLFMRSGFSRIPVIGDGVDDVLGVVYLKDVVRATWDTADAIEQPVDTLMREPEFIPESVPADDLLRRMQGEAFHMAIVIDEFGGVAGLVTIEDALEEIVGELTDEHDRAEPQVSYLGGGRYRVPARLSLDDLGELFDIEIDEDDVDTAAGLLAKALGKVPIPGSRATAHGLVLLAERAEGRRRRLTWLTVEKEADDNVGDEDEAATARPRSTRGSGRRKAGEDD</sequence>
<keyword evidence="5" id="KW-0472">Membrane</keyword>
<dbReference type="SUPFAM" id="SSF54631">
    <property type="entry name" value="CBS-domain pair"/>
    <property type="match status" value="1"/>
</dbReference>
<evidence type="ECO:0000256" key="5">
    <source>
        <dbReference type="SAM" id="Phobius"/>
    </source>
</evidence>
<organism evidence="7 8">
    <name type="scientific">Demequina lutea</name>
    <dbReference type="NCBI Taxonomy" id="431489"/>
    <lineage>
        <taxon>Bacteria</taxon>
        <taxon>Bacillati</taxon>
        <taxon>Actinomycetota</taxon>
        <taxon>Actinomycetes</taxon>
        <taxon>Micrococcales</taxon>
        <taxon>Demequinaceae</taxon>
        <taxon>Demequina</taxon>
    </lineage>
</organism>
<dbReference type="PANTHER" id="PTHR43099:SF5">
    <property type="entry name" value="HLYC_CORC FAMILY TRANSPORTER"/>
    <property type="match status" value="1"/>
</dbReference>
<dbReference type="InterPro" id="IPR036318">
    <property type="entry name" value="FAD-bd_PCMH-like_sf"/>
</dbReference>
<dbReference type="EMBL" id="JACBZO010000001">
    <property type="protein sequence ID" value="NYI41067.1"/>
    <property type="molecule type" value="Genomic_DNA"/>
</dbReference>
<proteinExistence type="predicted"/>
<dbReference type="Pfam" id="PF03471">
    <property type="entry name" value="CorC_HlyC"/>
    <property type="match status" value="1"/>
</dbReference>
<dbReference type="InterPro" id="IPR000644">
    <property type="entry name" value="CBS_dom"/>
</dbReference>
<keyword evidence="1" id="KW-0677">Repeat</keyword>
<dbReference type="SMART" id="SM01091">
    <property type="entry name" value="CorC_HlyC"/>
    <property type="match status" value="1"/>
</dbReference>
<feature type="transmembrane region" description="Helical" evidence="5">
    <location>
        <begin position="96"/>
        <end position="117"/>
    </location>
</feature>
<dbReference type="PANTHER" id="PTHR43099">
    <property type="entry name" value="UPF0053 PROTEIN YRKA"/>
    <property type="match status" value="1"/>
</dbReference>
<evidence type="ECO:0000256" key="1">
    <source>
        <dbReference type="ARBA" id="ARBA00022737"/>
    </source>
</evidence>
<dbReference type="AlphaFoldDB" id="A0A7Y9Z935"/>
<dbReference type="CDD" id="cd04590">
    <property type="entry name" value="CBS_pair_CorC_HlyC_assoc"/>
    <property type="match status" value="1"/>
</dbReference>
<evidence type="ECO:0000256" key="3">
    <source>
        <dbReference type="PROSITE-ProRule" id="PRU00703"/>
    </source>
</evidence>
<evidence type="ECO:0000256" key="2">
    <source>
        <dbReference type="ARBA" id="ARBA00023122"/>
    </source>
</evidence>
<dbReference type="OrthoDB" id="110231at2"/>
<dbReference type="GO" id="GO:0050660">
    <property type="term" value="F:flavin adenine dinucleotide binding"/>
    <property type="evidence" value="ECO:0007669"/>
    <property type="project" value="InterPro"/>
</dbReference>
<keyword evidence="5" id="KW-0812">Transmembrane</keyword>
<gene>
    <name evidence="7" type="ORF">BKA03_001186</name>
</gene>
<keyword evidence="2 3" id="KW-0129">CBS domain</keyword>
<comment type="caution">
    <text evidence="7">The sequence shown here is derived from an EMBL/GenBank/DDBJ whole genome shotgun (WGS) entry which is preliminary data.</text>
</comment>
<keyword evidence="8" id="KW-1185">Reference proteome</keyword>
<evidence type="ECO:0000259" key="6">
    <source>
        <dbReference type="PROSITE" id="PS51371"/>
    </source>
</evidence>
<dbReference type="InterPro" id="IPR005170">
    <property type="entry name" value="Transptr-assoc_dom"/>
</dbReference>
<dbReference type="InterPro" id="IPR046342">
    <property type="entry name" value="CBS_dom_sf"/>
</dbReference>
<feature type="transmembrane region" description="Helical" evidence="5">
    <location>
        <begin position="69"/>
        <end position="90"/>
    </location>
</feature>
<dbReference type="Gene3D" id="3.30.465.10">
    <property type="match status" value="1"/>
</dbReference>
<reference evidence="7 8" key="1">
    <citation type="submission" date="2020-07" db="EMBL/GenBank/DDBJ databases">
        <title>Sequencing the genomes of 1000 actinobacteria strains.</title>
        <authorList>
            <person name="Klenk H.-P."/>
        </authorList>
    </citation>
    <scope>NUCLEOTIDE SEQUENCE [LARGE SCALE GENOMIC DNA]</scope>
    <source>
        <strain evidence="7 8">DSM 19970</strain>
    </source>
</reference>
<feature type="domain" description="CBS" evidence="6">
    <location>
        <begin position="266"/>
        <end position="323"/>
    </location>
</feature>
<accession>A0A7Y9Z935</accession>
<feature type="domain" description="CBS" evidence="6">
    <location>
        <begin position="199"/>
        <end position="258"/>
    </location>
</feature>
<dbReference type="Proteomes" id="UP000547973">
    <property type="component" value="Unassembled WGS sequence"/>
</dbReference>
<dbReference type="Gene3D" id="3.10.580.10">
    <property type="entry name" value="CBS-domain"/>
    <property type="match status" value="1"/>
</dbReference>
<dbReference type="RefSeq" id="WP_062075316.1">
    <property type="nucleotide sequence ID" value="NZ_BBRC01000007.1"/>
</dbReference>
<dbReference type="FunFam" id="3.10.580.10:FF:000002">
    <property type="entry name" value="Magnesium/cobalt efflux protein CorC"/>
    <property type="match status" value="1"/>
</dbReference>
<feature type="compositionally biased region" description="Acidic residues" evidence="4">
    <location>
        <begin position="411"/>
        <end position="422"/>
    </location>
</feature>
<feature type="region of interest" description="Disordered" evidence="4">
    <location>
        <begin position="410"/>
        <end position="442"/>
    </location>
</feature>
<dbReference type="Pfam" id="PF00571">
    <property type="entry name" value="CBS"/>
    <property type="match status" value="2"/>
</dbReference>